<dbReference type="Proteomes" id="UP001075354">
    <property type="component" value="Chromosome 6"/>
</dbReference>
<feature type="domain" description="WW" evidence="8">
    <location>
        <begin position="156"/>
        <end position="183"/>
    </location>
</feature>
<dbReference type="PROSITE" id="PS50020">
    <property type="entry name" value="WW_DOMAIN_2"/>
    <property type="match status" value="1"/>
</dbReference>
<evidence type="ECO:0000259" key="8">
    <source>
        <dbReference type="PROSITE" id="PS50020"/>
    </source>
</evidence>
<dbReference type="GO" id="GO:0071011">
    <property type="term" value="C:precatalytic spliceosome"/>
    <property type="evidence" value="ECO:0007669"/>
    <property type="project" value="TreeGrafter"/>
</dbReference>
<dbReference type="CDD" id="cd00201">
    <property type="entry name" value="WW"/>
    <property type="match status" value="1"/>
</dbReference>
<dbReference type="Pfam" id="PF06220">
    <property type="entry name" value="zf-U1"/>
    <property type="match status" value="1"/>
</dbReference>
<dbReference type="InterPro" id="IPR000690">
    <property type="entry name" value="Matrin/U1-C_Znf_C2H2"/>
</dbReference>
<dbReference type="AlphaFoldDB" id="A0AAV7XTJ5"/>
<gene>
    <name evidence="10" type="ORF">ONE63_008372</name>
</gene>
<evidence type="ECO:0000256" key="6">
    <source>
        <dbReference type="SAM" id="MobiDB-lite"/>
    </source>
</evidence>
<dbReference type="PROSITE" id="PS50171">
    <property type="entry name" value="ZF_MATRIN"/>
    <property type="match status" value="1"/>
</dbReference>
<feature type="domain" description="Matrin-type" evidence="9">
    <location>
        <begin position="24"/>
        <end position="55"/>
    </location>
</feature>
<evidence type="ECO:0000256" key="7">
    <source>
        <dbReference type="SAM" id="SignalP"/>
    </source>
</evidence>
<dbReference type="PANTHER" id="PTHR13173">
    <property type="entry name" value="WW DOMAIN BINDING PROTEIN 4"/>
    <property type="match status" value="1"/>
</dbReference>
<evidence type="ECO:0000256" key="3">
    <source>
        <dbReference type="ARBA" id="ARBA00022771"/>
    </source>
</evidence>
<dbReference type="InterPro" id="IPR036236">
    <property type="entry name" value="Znf_C2H2_sf"/>
</dbReference>
<dbReference type="GO" id="GO:0008270">
    <property type="term" value="F:zinc ion binding"/>
    <property type="evidence" value="ECO:0007669"/>
    <property type="project" value="UniProtKB-KW"/>
</dbReference>
<sequence>MPFCFFFFFFFFHRADYWKSQPRKQCDFCKCWIADNKPSIDFHESGKKHKENVAKRLSEITKKSAKDAKHQLQVDKEIQKMEEAALRAYMKDIEGTGDFTSQLVLEGLEQKQKAADDAAAQQAEAKMAKEAAKQREKIDMELKKKRVKEKAEKTKWYEARSDEGYSYYWHADTNETKWDIPADGYITIADQKVLEEAGKAPPERGGFKKKDKNKPSGNHKRKHDGPGTSSAIKKRVHETKSSEAVKNAPSAIMGPAPKPNPYGLWKSIETKVEEPVDLELPSQERFHISVPTISDERPKIKFHEKKISRPIEDGESSSSQASFSGFKKKGNFRGNMRQRLDHDD</sequence>
<dbReference type="SUPFAM" id="SSF51045">
    <property type="entry name" value="WW domain"/>
    <property type="match status" value="1"/>
</dbReference>
<proteinExistence type="predicted"/>
<comment type="subcellular location">
    <subcellularLocation>
        <location evidence="1">Nucleus</location>
    </subcellularLocation>
</comment>
<comment type="caution">
    <text evidence="10">The sequence shown here is derived from an EMBL/GenBank/DDBJ whole genome shotgun (WGS) entry which is preliminary data.</text>
</comment>
<keyword evidence="4" id="KW-0862">Zinc</keyword>
<dbReference type="PANTHER" id="PTHR13173:SF10">
    <property type="entry name" value="WW DOMAIN-BINDING PROTEIN 4"/>
    <property type="match status" value="1"/>
</dbReference>
<feature type="region of interest" description="Disordered" evidence="6">
    <location>
        <begin position="197"/>
        <end position="260"/>
    </location>
</feature>
<dbReference type="InterPro" id="IPR001202">
    <property type="entry name" value="WW_dom"/>
</dbReference>
<reference evidence="10" key="1">
    <citation type="submission" date="2022-12" db="EMBL/GenBank/DDBJ databases">
        <title>Chromosome-level genome assembly of the bean flower thrips Megalurothrips usitatus.</title>
        <authorList>
            <person name="Ma L."/>
            <person name="Liu Q."/>
            <person name="Li H."/>
            <person name="Cai W."/>
        </authorList>
    </citation>
    <scope>NUCLEOTIDE SEQUENCE</scope>
    <source>
        <strain evidence="10">Cailab_2022a</strain>
    </source>
</reference>
<dbReference type="SMART" id="SM00456">
    <property type="entry name" value="WW"/>
    <property type="match status" value="1"/>
</dbReference>
<name>A0AAV7XTJ5_9NEOP</name>
<dbReference type="InterPro" id="IPR013085">
    <property type="entry name" value="U1-CZ_Znf_C2H2"/>
</dbReference>
<accession>A0AAV7XTJ5</accession>
<dbReference type="SUPFAM" id="SSF57667">
    <property type="entry name" value="beta-beta-alpha zinc fingers"/>
    <property type="match status" value="1"/>
</dbReference>
<dbReference type="SMART" id="SM00451">
    <property type="entry name" value="ZnF_U1"/>
    <property type="match status" value="1"/>
</dbReference>
<dbReference type="Gene3D" id="3.30.160.60">
    <property type="entry name" value="Classic Zinc Finger"/>
    <property type="match status" value="1"/>
</dbReference>
<evidence type="ECO:0008006" key="12">
    <source>
        <dbReference type="Google" id="ProtNLM"/>
    </source>
</evidence>
<evidence type="ECO:0000313" key="10">
    <source>
        <dbReference type="EMBL" id="KAJ1526801.1"/>
    </source>
</evidence>
<evidence type="ECO:0000256" key="1">
    <source>
        <dbReference type="ARBA" id="ARBA00004123"/>
    </source>
</evidence>
<evidence type="ECO:0000256" key="5">
    <source>
        <dbReference type="ARBA" id="ARBA00023242"/>
    </source>
</evidence>
<dbReference type="GO" id="GO:0003723">
    <property type="term" value="F:RNA binding"/>
    <property type="evidence" value="ECO:0007669"/>
    <property type="project" value="TreeGrafter"/>
</dbReference>
<dbReference type="EMBL" id="JAPTSV010000006">
    <property type="protein sequence ID" value="KAJ1526801.1"/>
    <property type="molecule type" value="Genomic_DNA"/>
</dbReference>
<evidence type="ECO:0000259" key="9">
    <source>
        <dbReference type="PROSITE" id="PS50171"/>
    </source>
</evidence>
<protein>
    <recommendedName>
        <fullName evidence="12">WW domain-binding protein 4</fullName>
    </recommendedName>
</protein>
<keyword evidence="7" id="KW-0732">Signal</keyword>
<keyword evidence="5" id="KW-0539">Nucleus</keyword>
<evidence type="ECO:0000256" key="2">
    <source>
        <dbReference type="ARBA" id="ARBA00022723"/>
    </source>
</evidence>
<feature type="compositionally biased region" description="Basic and acidic residues" evidence="6">
    <location>
        <begin position="197"/>
        <end position="208"/>
    </location>
</feature>
<feature type="region of interest" description="Disordered" evidence="6">
    <location>
        <begin position="297"/>
        <end position="344"/>
    </location>
</feature>
<dbReference type="InterPro" id="IPR003604">
    <property type="entry name" value="Matrin/U1-like-C_Znf_C2H2"/>
</dbReference>
<keyword evidence="2" id="KW-0479">Metal-binding</keyword>
<feature type="compositionally biased region" description="Low complexity" evidence="6">
    <location>
        <begin position="316"/>
        <end position="325"/>
    </location>
</feature>
<dbReference type="InterPro" id="IPR040023">
    <property type="entry name" value="WBP4"/>
</dbReference>
<dbReference type="InterPro" id="IPR036020">
    <property type="entry name" value="WW_dom_sf"/>
</dbReference>
<dbReference type="GO" id="GO:0000398">
    <property type="term" value="P:mRNA splicing, via spliceosome"/>
    <property type="evidence" value="ECO:0007669"/>
    <property type="project" value="InterPro"/>
</dbReference>
<feature type="compositionally biased region" description="Basic and acidic residues" evidence="6">
    <location>
        <begin position="297"/>
        <end position="312"/>
    </location>
</feature>
<evidence type="ECO:0000313" key="11">
    <source>
        <dbReference type="Proteomes" id="UP001075354"/>
    </source>
</evidence>
<evidence type="ECO:0000256" key="4">
    <source>
        <dbReference type="ARBA" id="ARBA00022833"/>
    </source>
</evidence>
<feature type="compositionally biased region" description="Basic residues" evidence="6">
    <location>
        <begin position="209"/>
        <end position="223"/>
    </location>
</feature>
<feature type="signal peptide" evidence="7">
    <location>
        <begin position="1"/>
        <end position="17"/>
    </location>
</feature>
<keyword evidence="11" id="KW-1185">Reference proteome</keyword>
<dbReference type="Gene3D" id="2.20.70.10">
    <property type="match status" value="1"/>
</dbReference>
<keyword evidence="3" id="KW-0863">Zinc-finger</keyword>
<organism evidence="10 11">
    <name type="scientific">Megalurothrips usitatus</name>
    <name type="common">bean blossom thrips</name>
    <dbReference type="NCBI Taxonomy" id="439358"/>
    <lineage>
        <taxon>Eukaryota</taxon>
        <taxon>Metazoa</taxon>
        <taxon>Ecdysozoa</taxon>
        <taxon>Arthropoda</taxon>
        <taxon>Hexapoda</taxon>
        <taxon>Insecta</taxon>
        <taxon>Pterygota</taxon>
        <taxon>Neoptera</taxon>
        <taxon>Paraneoptera</taxon>
        <taxon>Thysanoptera</taxon>
        <taxon>Terebrantia</taxon>
        <taxon>Thripoidea</taxon>
        <taxon>Thripidae</taxon>
        <taxon>Megalurothrips</taxon>
    </lineage>
</organism>
<feature type="chain" id="PRO_5043686905" description="WW domain-binding protein 4" evidence="7">
    <location>
        <begin position="18"/>
        <end position="344"/>
    </location>
</feature>